<dbReference type="AlphaFoldDB" id="A0A3N4QD31"/>
<accession>A0A3N4QD31</accession>
<evidence type="ECO:0000259" key="4">
    <source>
        <dbReference type="PROSITE" id="PS50043"/>
    </source>
</evidence>
<feature type="modified residue" description="4-aspartylphosphate" evidence="3">
    <location>
        <position position="55"/>
    </location>
</feature>
<keyword evidence="7" id="KW-1185">Reference proteome</keyword>
<evidence type="ECO:0000256" key="2">
    <source>
        <dbReference type="ARBA" id="ARBA00023125"/>
    </source>
</evidence>
<feature type="domain" description="HTH luxR-type" evidence="4">
    <location>
        <begin position="142"/>
        <end position="207"/>
    </location>
</feature>
<dbReference type="GO" id="GO:0006355">
    <property type="term" value="P:regulation of DNA-templated transcription"/>
    <property type="evidence" value="ECO:0007669"/>
    <property type="project" value="InterPro"/>
</dbReference>
<dbReference type="Pfam" id="PF00196">
    <property type="entry name" value="GerE"/>
    <property type="match status" value="1"/>
</dbReference>
<dbReference type="Proteomes" id="UP000278351">
    <property type="component" value="Unassembled WGS sequence"/>
</dbReference>
<dbReference type="PROSITE" id="PS50110">
    <property type="entry name" value="RESPONSE_REGULATORY"/>
    <property type="match status" value="1"/>
</dbReference>
<evidence type="ECO:0000313" key="6">
    <source>
        <dbReference type="EMBL" id="RPE13880.1"/>
    </source>
</evidence>
<proteinExistence type="predicted"/>
<dbReference type="InterPro" id="IPR016032">
    <property type="entry name" value="Sig_transdc_resp-reg_C-effctor"/>
</dbReference>
<reference evidence="6 7" key="1">
    <citation type="submission" date="2018-11" db="EMBL/GenBank/DDBJ databases">
        <title>Chitinophaga lutea sp.nov., isolate from arsenic contaminated soil.</title>
        <authorList>
            <person name="Zong Y."/>
        </authorList>
    </citation>
    <scope>NUCLEOTIDE SEQUENCE [LARGE SCALE GENOMIC DNA]</scope>
    <source>
        <strain evidence="6 7">ZY74</strain>
    </source>
</reference>
<dbReference type="PRINTS" id="PR00038">
    <property type="entry name" value="HTHLUXR"/>
</dbReference>
<dbReference type="Gene3D" id="3.40.50.2300">
    <property type="match status" value="1"/>
</dbReference>
<dbReference type="CDD" id="cd17535">
    <property type="entry name" value="REC_NarL-like"/>
    <property type="match status" value="1"/>
</dbReference>
<dbReference type="CDD" id="cd06170">
    <property type="entry name" value="LuxR_C_like"/>
    <property type="match status" value="1"/>
</dbReference>
<dbReference type="SMART" id="SM00448">
    <property type="entry name" value="REC"/>
    <property type="match status" value="1"/>
</dbReference>
<feature type="domain" description="Response regulatory" evidence="5">
    <location>
        <begin position="4"/>
        <end position="120"/>
    </location>
</feature>
<organism evidence="6 7">
    <name type="scientific">Chitinophaga lutea</name>
    <dbReference type="NCBI Taxonomy" id="2488634"/>
    <lineage>
        <taxon>Bacteria</taxon>
        <taxon>Pseudomonadati</taxon>
        <taxon>Bacteroidota</taxon>
        <taxon>Chitinophagia</taxon>
        <taxon>Chitinophagales</taxon>
        <taxon>Chitinophagaceae</taxon>
        <taxon>Chitinophaga</taxon>
    </lineage>
</organism>
<dbReference type="PANTHER" id="PTHR43214">
    <property type="entry name" value="TWO-COMPONENT RESPONSE REGULATOR"/>
    <property type="match status" value="1"/>
</dbReference>
<sequence>MPVNILVYEDNASLRESLANLLSLTEIYQVAGAWPDCALVKEQVAQLRPDVILMDIDMPGVNGISAVKQIRSFDQAVQIIMLTVFDDNNHVFEALCAGANGYLLKKYISDRLVPSIQEVLNGGAPMSPSIARMVITSMQQPGTGNDYQLTNREKEILQSLSRGNSFKLIAADLGISLDTVRTHIKRIYDKLHVRSQIEAVSKAINEKLV</sequence>
<comment type="caution">
    <text evidence="6">The sequence shown here is derived from an EMBL/GenBank/DDBJ whole genome shotgun (WGS) entry which is preliminary data.</text>
</comment>
<dbReference type="PANTHER" id="PTHR43214:SF43">
    <property type="entry name" value="TWO-COMPONENT RESPONSE REGULATOR"/>
    <property type="match status" value="1"/>
</dbReference>
<dbReference type="RefSeq" id="WP_123846393.1">
    <property type="nucleotide sequence ID" value="NZ_RPDH01000001.1"/>
</dbReference>
<dbReference type="InterPro" id="IPR058245">
    <property type="entry name" value="NreC/VraR/RcsB-like_REC"/>
</dbReference>
<keyword evidence="1 3" id="KW-0597">Phosphoprotein</keyword>
<dbReference type="Pfam" id="PF00072">
    <property type="entry name" value="Response_reg"/>
    <property type="match status" value="1"/>
</dbReference>
<dbReference type="SUPFAM" id="SSF46894">
    <property type="entry name" value="C-terminal effector domain of the bipartite response regulators"/>
    <property type="match status" value="1"/>
</dbReference>
<dbReference type="InterPro" id="IPR011006">
    <property type="entry name" value="CheY-like_superfamily"/>
</dbReference>
<dbReference type="InterPro" id="IPR039420">
    <property type="entry name" value="WalR-like"/>
</dbReference>
<dbReference type="SUPFAM" id="SSF52172">
    <property type="entry name" value="CheY-like"/>
    <property type="match status" value="1"/>
</dbReference>
<evidence type="ECO:0000313" key="7">
    <source>
        <dbReference type="Proteomes" id="UP000278351"/>
    </source>
</evidence>
<evidence type="ECO:0000259" key="5">
    <source>
        <dbReference type="PROSITE" id="PS50110"/>
    </source>
</evidence>
<evidence type="ECO:0000256" key="3">
    <source>
        <dbReference type="PROSITE-ProRule" id="PRU00169"/>
    </source>
</evidence>
<dbReference type="EMBL" id="RPDH01000001">
    <property type="protein sequence ID" value="RPE13880.1"/>
    <property type="molecule type" value="Genomic_DNA"/>
</dbReference>
<dbReference type="InterPro" id="IPR000792">
    <property type="entry name" value="Tscrpt_reg_LuxR_C"/>
</dbReference>
<protein>
    <submittedName>
        <fullName evidence="6">DNA-binding response regulator</fullName>
    </submittedName>
</protein>
<dbReference type="PROSITE" id="PS50043">
    <property type="entry name" value="HTH_LUXR_2"/>
    <property type="match status" value="1"/>
</dbReference>
<gene>
    <name evidence="6" type="ORF">EGT74_10315</name>
</gene>
<dbReference type="SMART" id="SM00421">
    <property type="entry name" value="HTH_LUXR"/>
    <property type="match status" value="1"/>
</dbReference>
<evidence type="ECO:0000256" key="1">
    <source>
        <dbReference type="ARBA" id="ARBA00022553"/>
    </source>
</evidence>
<dbReference type="GO" id="GO:0003677">
    <property type="term" value="F:DNA binding"/>
    <property type="evidence" value="ECO:0007669"/>
    <property type="project" value="UniProtKB-KW"/>
</dbReference>
<name>A0A3N4QD31_9BACT</name>
<keyword evidence="2 6" id="KW-0238">DNA-binding</keyword>
<dbReference type="GO" id="GO:0000160">
    <property type="term" value="P:phosphorelay signal transduction system"/>
    <property type="evidence" value="ECO:0007669"/>
    <property type="project" value="InterPro"/>
</dbReference>
<dbReference type="InterPro" id="IPR001789">
    <property type="entry name" value="Sig_transdc_resp-reg_receiver"/>
</dbReference>
<dbReference type="OrthoDB" id="9797341at2"/>